<dbReference type="OrthoDB" id="6129702at2759"/>
<dbReference type="Proteomes" id="UP000467700">
    <property type="component" value="Unassembled WGS sequence"/>
</dbReference>
<evidence type="ECO:0000259" key="2">
    <source>
        <dbReference type="Pfam" id="PF01841"/>
    </source>
</evidence>
<evidence type="ECO:0000313" key="4">
    <source>
        <dbReference type="Proteomes" id="UP000467700"/>
    </source>
</evidence>
<feature type="compositionally biased region" description="Low complexity" evidence="1">
    <location>
        <begin position="20"/>
        <end position="34"/>
    </location>
</feature>
<reference evidence="3 4" key="1">
    <citation type="submission" date="2020-01" db="EMBL/GenBank/DDBJ databases">
        <authorList>
            <person name="Gupta K D."/>
        </authorList>
    </citation>
    <scope>NUCLEOTIDE SEQUENCE [LARGE SCALE GENOMIC DNA]</scope>
</reference>
<proteinExistence type="predicted"/>
<feature type="compositionally biased region" description="Pro residues" evidence="1">
    <location>
        <begin position="117"/>
        <end position="148"/>
    </location>
</feature>
<dbReference type="SUPFAM" id="SSF54001">
    <property type="entry name" value="Cysteine proteinases"/>
    <property type="match status" value="1"/>
</dbReference>
<feature type="domain" description="Transglutaminase-like" evidence="2">
    <location>
        <begin position="198"/>
        <end position="313"/>
    </location>
</feature>
<dbReference type="PANTHER" id="PTHR46333">
    <property type="entry name" value="CYTOKINESIS PROTEIN 3"/>
    <property type="match status" value="1"/>
</dbReference>
<feature type="compositionally biased region" description="Pro residues" evidence="1">
    <location>
        <begin position="1"/>
        <end position="13"/>
    </location>
</feature>
<dbReference type="InterPro" id="IPR002931">
    <property type="entry name" value="Transglutaminase-like"/>
</dbReference>
<dbReference type="InterPro" id="IPR052557">
    <property type="entry name" value="CAP/Cytokinesis_protein"/>
</dbReference>
<name>A0A8S0W446_CYCAE</name>
<feature type="compositionally biased region" description="Polar residues" evidence="1">
    <location>
        <begin position="67"/>
        <end position="79"/>
    </location>
</feature>
<dbReference type="Pfam" id="PF01841">
    <property type="entry name" value="Transglut_core"/>
    <property type="match status" value="1"/>
</dbReference>
<feature type="region of interest" description="Disordered" evidence="1">
    <location>
        <begin position="1"/>
        <end position="152"/>
    </location>
</feature>
<dbReference type="GO" id="GO:0005737">
    <property type="term" value="C:cytoplasm"/>
    <property type="evidence" value="ECO:0007669"/>
    <property type="project" value="TreeGrafter"/>
</dbReference>
<comment type="caution">
    <text evidence="3">The sequence shown here is derived from an EMBL/GenBank/DDBJ whole genome shotgun (WGS) entry which is preliminary data.</text>
</comment>
<dbReference type="PANTHER" id="PTHR46333:SF5">
    <property type="entry name" value="TRANSGLUTAMINASE-LIKE DOMAIN-CONTAINING PROTEIN"/>
    <property type="match status" value="1"/>
</dbReference>
<dbReference type="Gene3D" id="3.10.620.30">
    <property type="match status" value="1"/>
</dbReference>
<gene>
    <name evidence="3" type="ORF">AAE3_LOCUS4107</name>
</gene>
<protein>
    <recommendedName>
        <fullName evidence="2">Transglutaminase-like domain-containing protein</fullName>
    </recommendedName>
</protein>
<evidence type="ECO:0000313" key="3">
    <source>
        <dbReference type="EMBL" id="CAA7261614.1"/>
    </source>
</evidence>
<evidence type="ECO:0000256" key="1">
    <source>
        <dbReference type="SAM" id="MobiDB-lite"/>
    </source>
</evidence>
<accession>A0A8S0W446</accession>
<keyword evidence="4" id="KW-1185">Reference proteome</keyword>
<sequence length="498" mass="54468">MSAPRARPPPPRRSVPLSPDQVMQDTDQVGGVDDTTSDADARVRRLSSLVARMSTGSPVPRLPPIPTRQNTQETLLESNGNHRSEPSENDSASLSRLLARRPPPPPLRRTSTSRTIPTPPPRSPAPPNLPARRPVPPPPPAHPTPPPVVNAATKPIISSPPPVVEERDPSCLQCRSFDAVDAHATLFPRHTVRSLEELAHNLAEPFEEDIEKARVIYAWLHYNVAYDTQAFFSGNLKSSTPDSTLSSGLAVCEGYAGLFECLAEHMDMQVHLVSGHGKGYGYQALREGEPVPEYSAGHAWTCVQINGEWHLIDSCWGSGVVSAAGYEPKLSNKWFISSPIDFGKSHFPEDPSFQLTPEEVTWEEYIIAPEGPTITGDFEDFALHPGCVYPATKSVPEKQRIQFSVSKRCEHLSTAEADNYVFVISTTDKEFTPLTFNEGEGAWAVTIFTPRSGDITLYAVTTVSNQDAKGLGVAGYTKARGRKAMAFKGLVKWTIAHL</sequence>
<dbReference type="AlphaFoldDB" id="A0A8S0W446"/>
<dbReference type="EMBL" id="CACVBS010000034">
    <property type="protein sequence ID" value="CAA7261614.1"/>
    <property type="molecule type" value="Genomic_DNA"/>
</dbReference>
<dbReference type="InterPro" id="IPR038765">
    <property type="entry name" value="Papain-like_cys_pep_sf"/>
</dbReference>
<organism evidence="3 4">
    <name type="scientific">Cyclocybe aegerita</name>
    <name type="common">Black poplar mushroom</name>
    <name type="synonym">Agrocybe aegerita</name>
    <dbReference type="NCBI Taxonomy" id="1973307"/>
    <lineage>
        <taxon>Eukaryota</taxon>
        <taxon>Fungi</taxon>
        <taxon>Dikarya</taxon>
        <taxon>Basidiomycota</taxon>
        <taxon>Agaricomycotina</taxon>
        <taxon>Agaricomycetes</taxon>
        <taxon>Agaricomycetidae</taxon>
        <taxon>Agaricales</taxon>
        <taxon>Agaricineae</taxon>
        <taxon>Bolbitiaceae</taxon>
        <taxon>Cyclocybe</taxon>
    </lineage>
</organism>